<evidence type="ECO:0000313" key="1">
    <source>
        <dbReference type="EMBL" id="PVH47251.1"/>
    </source>
</evidence>
<name>A0A2T8JBH8_9POAL</name>
<sequence length="76" mass="8901">MLHQLLMCQLSVSGQCVPAGSEQAMSTPNYFWCGRTSIARLSAGRRGFSPAWRNHQRDRRRYTIYVFLREWKPLLL</sequence>
<dbReference type="Proteomes" id="UP000243499">
    <property type="component" value="Chromosome 4"/>
</dbReference>
<gene>
    <name evidence="1" type="ORF">PAHAL_4G015900</name>
</gene>
<protein>
    <submittedName>
        <fullName evidence="1">Uncharacterized protein</fullName>
    </submittedName>
</protein>
<reference evidence="1" key="1">
    <citation type="submission" date="2018-04" db="EMBL/GenBank/DDBJ databases">
        <title>WGS assembly of Panicum hallii.</title>
        <authorList>
            <person name="Lovell J."/>
            <person name="Jenkins J."/>
            <person name="Lowry D."/>
            <person name="Mamidi S."/>
            <person name="Sreedasyam A."/>
            <person name="Weng X."/>
            <person name="Barry K."/>
            <person name="Bonette J."/>
            <person name="Campitelli B."/>
            <person name="Daum C."/>
            <person name="Gordon S."/>
            <person name="Gould B."/>
            <person name="Lipzen A."/>
            <person name="Macqueen A."/>
            <person name="Palacio-Mejia J."/>
            <person name="Plott C."/>
            <person name="Shakirov E."/>
            <person name="Shu S."/>
            <person name="Yoshinaga Y."/>
            <person name="Zane M."/>
            <person name="Rokhsar D."/>
            <person name="Grimwood J."/>
            <person name="Schmutz J."/>
            <person name="Juenger T."/>
        </authorList>
    </citation>
    <scope>NUCLEOTIDE SEQUENCE [LARGE SCALE GENOMIC DNA]</scope>
    <source>
        <strain evidence="1">FIL2</strain>
    </source>
</reference>
<organism evidence="1">
    <name type="scientific">Panicum hallii</name>
    <dbReference type="NCBI Taxonomy" id="206008"/>
    <lineage>
        <taxon>Eukaryota</taxon>
        <taxon>Viridiplantae</taxon>
        <taxon>Streptophyta</taxon>
        <taxon>Embryophyta</taxon>
        <taxon>Tracheophyta</taxon>
        <taxon>Spermatophyta</taxon>
        <taxon>Magnoliopsida</taxon>
        <taxon>Liliopsida</taxon>
        <taxon>Poales</taxon>
        <taxon>Poaceae</taxon>
        <taxon>PACMAD clade</taxon>
        <taxon>Panicoideae</taxon>
        <taxon>Panicodae</taxon>
        <taxon>Paniceae</taxon>
        <taxon>Panicinae</taxon>
        <taxon>Panicum</taxon>
        <taxon>Panicum sect. Panicum</taxon>
    </lineage>
</organism>
<dbReference type="AlphaFoldDB" id="A0A2T8JBH8"/>
<accession>A0A2T8JBH8</accession>
<dbReference type="EMBL" id="CM008049">
    <property type="protein sequence ID" value="PVH47251.1"/>
    <property type="molecule type" value="Genomic_DNA"/>
</dbReference>
<proteinExistence type="predicted"/>
<dbReference type="Gramene" id="PVH47251">
    <property type="protein sequence ID" value="PVH47251"/>
    <property type="gene ID" value="PAHAL_4G015900"/>
</dbReference>